<name>A0AAE3DF77_9FIRM</name>
<protein>
    <submittedName>
        <fullName evidence="1">Uncharacterized protein</fullName>
    </submittedName>
</protein>
<dbReference type="AlphaFoldDB" id="A0AAE3DF77"/>
<feature type="non-terminal residue" evidence="1">
    <location>
        <position position="1"/>
    </location>
</feature>
<dbReference type="EMBL" id="JAJEPW010000070">
    <property type="protein sequence ID" value="MCC2130777.1"/>
    <property type="molecule type" value="Genomic_DNA"/>
</dbReference>
<reference evidence="1" key="1">
    <citation type="submission" date="2021-10" db="EMBL/GenBank/DDBJ databases">
        <title>Anaerobic single-cell dispensing facilitates the cultivation of human gut bacteria.</title>
        <authorList>
            <person name="Afrizal A."/>
        </authorList>
    </citation>
    <scope>NUCLEOTIDE SEQUENCE</scope>
    <source>
        <strain evidence="1">CLA-AA-H272</strain>
    </source>
</reference>
<gene>
    <name evidence="1" type="ORF">LKD37_14900</name>
</gene>
<sequence>EIRKDFCRRSNALHHQVIYRSVNPLLRIAAYPAVLYVLMPNDEADRALLRTGHHGQKSERICSTADFSPTSTLASPIRKPIIRNYGGKTK</sequence>
<accession>A0AAE3DF77</accession>
<proteinExistence type="predicted"/>
<evidence type="ECO:0000313" key="1">
    <source>
        <dbReference type="EMBL" id="MCC2130777.1"/>
    </source>
</evidence>
<evidence type="ECO:0000313" key="2">
    <source>
        <dbReference type="Proteomes" id="UP001199319"/>
    </source>
</evidence>
<comment type="caution">
    <text evidence="1">The sequence shown here is derived from an EMBL/GenBank/DDBJ whole genome shotgun (WGS) entry which is preliminary data.</text>
</comment>
<dbReference type="Proteomes" id="UP001199319">
    <property type="component" value="Unassembled WGS sequence"/>
</dbReference>
<organism evidence="1 2">
    <name type="scientific">Brotocaccenecus cirricatena</name>
    <dbReference type="NCBI Taxonomy" id="3064195"/>
    <lineage>
        <taxon>Bacteria</taxon>
        <taxon>Bacillati</taxon>
        <taxon>Bacillota</taxon>
        <taxon>Clostridia</taxon>
        <taxon>Eubacteriales</taxon>
        <taxon>Oscillospiraceae</taxon>
        <taxon>Brotocaccenecus</taxon>
    </lineage>
</organism>
<dbReference type="RefSeq" id="WP_302929917.1">
    <property type="nucleotide sequence ID" value="NZ_JAJEPW010000070.1"/>
</dbReference>
<keyword evidence="2" id="KW-1185">Reference proteome</keyword>